<dbReference type="Pfam" id="PF01636">
    <property type="entry name" value="APH"/>
    <property type="match status" value="1"/>
</dbReference>
<evidence type="ECO:0000259" key="1">
    <source>
        <dbReference type="Pfam" id="PF01636"/>
    </source>
</evidence>
<dbReference type="PANTHER" id="PTHR21310">
    <property type="entry name" value="AMINOGLYCOSIDE PHOSPHOTRANSFERASE-RELATED-RELATED"/>
    <property type="match status" value="1"/>
</dbReference>
<dbReference type="InterPro" id="IPR011009">
    <property type="entry name" value="Kinase-like_dom_sf"/>
</dbReference>
<dbReference type="SUPFAM" id="SSF56112">
    <property type="entry name" value="Protein kinase-like (PK-like)"/>
    <property type="match status" value="1"/>
</dbReference>
<comment type="caution">
    <text evidence="2">The sequence shown here is derived from an EMBL/GenBank/DDBJ whole genome shotgun (WGS) entry which is preliminary data.</text>
</comment>
<dbReference type="Gene3D" id="3.90.1200.10">
    <property type="match status" value="1"/>
</dbReference>
<evidence type="ECO:0000313" key="3">
    <source>
        <dbReference type="Proteomes" id="UP000754563"/>
    </source>
</evidence>
<dbReference type="AlphaFoldDB" id="A0A955L7N7"/>
<dbReference type="EMBL" id="JAGQLH010000023">
    <property type="protein sequence ID" value="MCA9385505.1"/>
    <property type="molecule type" value="Genomic_DNA"/>
</dbReference>
<organism evidence="2 3">
    <name type="scientific">Candidatus Dojkabacteria bacterium</name>
    <dbReference type="NCBI Taxonomy" id="2099670"/>
    <lineage>
        <taxon>Bacteria</taxon>
        <taxon>Candidatus Dojkabacteria</taxon>
    </lineage>
</organism>
<dbReference type="InterPro" id="IPR002575">
    <property type="entry name" value="Aminoglycoside_PTrfase"/>
</dbReference>
<dbReference type="Gene3D" id="3.30.200.150">
    <property type="match status" value="1"/>
</dbReference>
<accession>A0A955L7N7</accession>
<proteinExistence type="predicted"/>
<reference evidence="2" key="2">
    <citation type="journal article" date="2021" name="Microbiome">
        <title>Successional dynamics and alternative stable states in a saline activated sludge microbial community over 9 years.</title>
        <authorList>
            <person name="Wang Y."/>
            <person name="Ye J."/>
            <person name="Ju F."/>
            <person name="Liu L."/>
            <person name="Boyd J.A."/>
            <person name="Deng Y."/>
            <person name="Parks D.H."/>
            <person name="Jiang X."/>
            <person name="Yin X."/>
            <person name="Woodcroft B.J."/>
            <person name="Tyson G.W."/>
            <person name="Hugenholtz P."/>
            <person name="Polz M.F."/>
            <person name="Zhang T."/>
        </authorList>
    </citation>
    <scope>NUCLEOTIDE SEQUENCE</scope>
    <source>
        <strain evidence="2">HKST-UBA11</strain>
    </source>
</reference>
<name>A0A955L7N7_9BACT</name>
<evidence type="ECO:0000313" key="2">
    <source>
        <dbReference type="EMBL" id="MCA9385505.1"/>
    </source>
</evidence>
<dbReference type="InterPro" id="IPR051678">
    <property type="entry name" value="AGP_Transferase"/>
</dbReference>
<reference evidence="2" key="1">
    <citation type="submission" date="2020-04" db="EMBL/GenBank/DDBJ databases">
        <authorList>
            <person name="Zhang T."/>
        </authorList>
    </citation>
    <scope>NUCLEOTIDE SEQUENCE</scope>
    <source>
        <strain evidence="2">HKST-UBA11</strain>
    </source>
</reference>
<sequence>MSAQPPQVILKALKLENPKYLGNGQESFVYKIDTQRILRVFGGTNLNKEKIRFDFYKKLKKYEVSFLIPEIYEYGEIEGHVYSIEKLLPGKTIEKEFISLNKKQKEKLFRSYLQICSELEKITIEDLSYGDIMREPRNCNGDSWHKFLQNRIEQAIEEGEDSYKEDVPNIGEVYKKFQSELHHLPEFPEKTLIHGDLFFENIMVNDNLDVTAVFDFSALSVIGDWQLDVANVFNYMSYFPIVQDEDIHLFREILVDKFGEEMIKIAELYDLYMAFVFIKDTKKDDQQTYQKSLKTLLKYKQ</sequence>
<protein>
    <submittedName>
        <fullName evidence="2">Aminoglycoside phosphotransferase family protein</fullName>
    </submittedName>
</protein>
<gene>
    <name evidence="2" type="ORF">KC717_02560</name>
</gene>
<dbReference type="Proteomes" id="UP000754563">
    <property type="component" value="Unassembled WGS sequence"/>
</dbReference>
<feature type="domain" description="Aminoglycoside phosphotransferase" evidence="1">
    <location>
        <begin position="22"/>
        <end position="237"/>
    </location>
</feature>